<dbReference type="Proteomes" id="UP000325902">
    <property type="component" value="Unassembled WGS sequence"/>
</dbReference>
<keyword evidence="4" id="KW-1185">Reference proteome</keyword>
<dbReference type="Gene3D" id="2.60.420.10">
    <property type="entry name" value="Maltose phosphorylase, domain 3"/>
    <property type="match status" value="1"/>
</dbReference>
<dbReference type="InterPro" id="IPR012341">
    <property type="entry name" value="6hp_glycosidase-like_sf"/>
</dbReference>
<dbReference type="EMBL" id="VCHE01000003">
    <property type="protein sequence ID" value="KAB2580535.1"/>
    <property type="molecule type" value="Genomic_DNA"/>
</dbReference>
<dbReference type="InterPro" id="IPR035396">
    <property type="entry name" value="Bac_rhamnosid6H"/>
</dbReference>
<evidence type="ECO:0000256" key="1">
    <source>
        <dbReference type="SAM" id="Phobius"/>
    </source>
</evidence>
<feature type="transmembrane region" description="Helical" evidence="1">
    <location>
        <begin position="9"/>
        <end position="29"/>
    </location>
</feature>
<gene>
    <name evidence="3" type="ORF">DBV05_g885</name>
</gene>
<evidence type="ECO:0000259" key="2">
    <source>
        <dbReference type="Pfam" id="PF17389"/>
    </source>
</evidence>
<dbReference type="Pfam" id="PF17389">
    <property type="entry name" value="Bac_rhamnosid6H"/>
    <property type="match status" value="1"/>
</dbReference>
<evidence type="ECO:0000313" key="4">
    <source>
        <dbReference type="Proteomes" id="UP000325902"/>
    </source>
</evidence>
<reference evidence="3 4" key="1">
    <citation type="journal article" date="2019" name="Sci. Rep.">
        <title>A multi-omics analysis of the grapevine pathogen Lasiodiplodia theobromae reveals that temperature affects the expression of virulence- and pathogenicity-related genes.</title>
        <authorList>
            <person name="Felix C."/>
            <person name="Meneses R."/>
            <person name="Goncalves M.F.M."/>
            <person name="Tilleman L."/>
            <person name="Duarte A.S."/>
            <person name="Jorrin-Novo J.V."/>
            <person name="Van de Peer Y."/>
            <person name="Deforce D."/>
            <person name="Van Nieuwerburgh F."/>
            <person name="Esteves A.C."/>
            <person name="Alves A."/>
        </authorList>
    </citation>
    <scope>NUCLEOTIDE SEQUENCE [LARGE SCALE GENOMIC DNA]</scope>
    <source>
        <strain evidence="3 4">LA-SOL3</strain>
    </source>
</reference>
<evidence type="ECO:0000313" key="3">
    <source>
        <dbReference type="EMBL" id="KAB2580535.1"/>
    </source>
</evidence>
<feature type="transmembrane region" description="Helical" evidence="1">
    <location>
        <begin position="169"/>
        <end position="186"/>
    </location>
</feature>
<dbReference type="PANTHER" id="PTHR34987">
    <property type="entry name" value="C, PUTATIVE (AFU_ORTHOLOGUE AFUA_3G02880)-RELATED"/>
    <property type="match status" value="1"/>
</dbReference>
<protein>
    <recommendedName>
        <fullName evidence="2">Alpha-L-rhamnosidase six-hairpin glycosidase domain-containing protein</fullName>
    </recommendedName>
</protein>
<feature type="domain" description="Alpha-L-rhamnosidase six-hairpin glycosidase" evidence="2">
    <location>
        <begin position="453"/>
        <end position="679"/>
    </location>
</feature>
<name>A0A5N5DRK0_9PEZI</name>
<keyword evidence="1" id="KW-1133">Transmembrane helix</keyword>
<keyword evidence="1" id="KW-0472">Membrane</keyword>
<feature type="transmembrane region" description="Helical" evidence="1">
    <location>
        <begin position="72"/>
        <end position="93"/>
    </location>
</feature>
<proteinExistence type="predicted"/>
<dbReference type="OrthoDB" id="10036721at2759"/>
<feature type="transmembrane region" description="Helical" evidence="1">
    <location>
        <begin position="128"/>
        <end position="149"/>
    </location>
</feature>
<dbReference type="AlphaFoldDB" id="A0A5N5DRK0"/>
<dbReference type="GO" id="GO:0003824">
    <property type="term" value="F:catalytic activity"/>
    <property type="evidence" value="ECO:0007669"/>
    <property type="project" value="UniProtKB-ARBA"/>
</dbReference>
<dbReference type="InterPro" id="IPR008928">
    <property type="entry name" value="6-hairpin_glycosidase_sf"/>
</dbReference>
<dbReference type="FunFam" id="1.50.10.10:FF:000052">
    <property type="entry name" value="Alpha-L-rhamnosidase B, putative"/>
    <property type="match status" value="1"/>
</dbReference>
<dbReference type="SUPFAM" id="SSF48208">
    <property type="entry name" value="Six-hairpin glycosidases"/>
    <property type="match status" value="1"/>
</dbReference>
<dbReference type="GO" id="GO:0005975">
    <property type="term" value="P:carbohydrate metabolic process"/>
    <property type="evidence" value="ECO:0007669"/>
    <property type="project" value="InterPro"/>
</dbReference>
<sequence length="894" mass="97202">MKEETKPKLVFWLCAIQFVASVLILGLNIPPRMFVRLHGGPDKLVEGRLTQLRQINGSGFDLDLWSVELACWSGVCGILVFLALLIAICCLGWTRLVRKIRNPTSLTAKEYHSMRYMPAKMVFLHPRVIISACLLLNLFFAATACVAVFVNNAASGHLDTSDTSGPRWLGTFDIEVYLCELVPWWIRDGPEMALMLTRERCMLATGARWLTLFSSVLSVVQFFVGVWVVDTISRPLSPASEKRRVRPWDSSIYAPSARTVSPKSILSVGNASIISPYPGANTLQGNGSALVFDFGLEVGGIVHLSYSATGTGVLGLAFSEAKNWIGLTSDSSNGLFEAGDGAIYDTPFNTAAASNRSYVMPDEKLRGGFRYLTLFLLTNSTAATSIDIGDVQLELAFQPTWANLRAYQGYFHSSDELLNRVWYAGAYTLQTNAVPVNTGRAWPAMSAGWANNGSLANGSTVIVDGAKRDRAVWPGDMGVAVPAAYVSTGELESVRNALQVMYDYQEADGAIPEAGPPLLQKGSDTYHMWTMIGTYNYVLYTGDLDFLELVWERYIKAMDYVYAKVDGSGLLNVTGTRDWARWQQGWNNTQANMILYHTLTTAATLADWHTNTTNSTLSSTFLSRASSLRTAINTHTWDASASLYRDNATLTTLHPQDANALSLYFSVAPSNQTSAISAALMQHWTPIGAEPPELPGNISPFISSLELHGHIAAGAATRALDLVRRSWGWYADHANGTGGSTVIEGYRTDGSFGYRAERGYGHDPSYVSHAHGWSAGPTSVLTEGIVGLAVRDLAGRKWALRPLWGDLEFARAGFSTPLGRFEAGWERGENGMTVVWWNAPEGTKGEVVVGSLGSVGEVTLEDGGEAVEGVEVGDDGIVRVEVVATGGEYKMVIS</sequence>
<keyword evidence="1" id="KW-0812">Transmembrane</keyword>
<dbReference type="PANTHER" id="PTHR34987:SF5">
    <property type="entry name" value="ALPHA-RHAMNOSIDASE"/>
    <property type="match status" value="1"/>
</dbReference>
<feature type="transmembrane region" description="Helical" evidence="1">
    <location>
        <begin position="207"/>
        <end position="229"/>
    </location>
</feature>
<dbReference type="Gene3D" id="1.50.10.10">
    <property type="match status" value="1"/>
</dbReference>
<comment type="caution">
    <text evidence="3">The sequence shown here is derived from an EMBL/GenBank/DDBJ whole genome shotgun (WGS) entry which is preliminary data.</text>
</comment>
<organism evidence="3 4">
    <name type="scientific">Lasiodiplodia theobromae</name>
    <dbReference type="NCBI Taxonomy" id="45133"/>
    <lineage>
        <taxon>Eukaryota</taxon>
        <taxon>Fungi</taxon>
        <taxon>Dikarya</taxon>
        <taxon>Ascomycota</taxon>
        <taxon>Pezizomycotina</taxon>
        <taxon>Dothideomycetes</taxon>
        <taxon>Dothideomycetes incertae sedis</taxon>
        <taxon>Botryosphaeriales</taxon>
        <taxon>Botryosphaeriaceae</taxon>
        <taxon>Lasiodiplodia</taxon>
    </lineage>
</organism>
<accession>A0A5N5DRK0</accession>